<name>A0A238JFU8_9RHOB</name>
<dbReference type="Proteomes" id="UP000225972">
    <property type="component" value="Unassembled WGS sequence"/>
</dbReference>
<keyword evidence="2" id="KW-1185">Reference proteome</keyword>
<accession>A0A238JFU8</accession>
<organism evidence="1 2">
    <name type="scientific">Pelagimonas phthalicica</name>
    <dbReference type="NCBI Taxonomy" id="1037362"/>
    <lineage>
        <taxon>Bacteria</taxon>
        <taxon>Pseudomonadati</taxon>
        <taxon>Pseudomonadota</taxon>
        <taxon>Alphaproteobacteria</taxon>
        <taxon>Rhodobacterales</taxon>
        <taxon>Roseobacteraceae</taxon>
        <taxon>Pelagimonas</taxon>
    </lineage>
</organism>
<gene>
    <name evidence="1" type="ORF">TRP8649_03665</name>
</gene>
<sequence>MYARPKIKVKGTGDLNMNQPLILLNRAVVKEHFGVSKRFLELTIMRQDGPAFIKTGRLVRYRPEDIESWIAQQRVAPNAV</sequence>
<evidence type="ECO:0000313" key="2">
    <source>
        <dbReference type="Proteomes" id="UP000225972"/>
    </source>
</evidence>
<protein>
    <recommendedName>
        <fullName evidence="3">Helix-turn-helix domain-containing protein</fullName>
    </recommendedName>
</protein>
<evidence type="ECO:0008006" key="3">
    <source>
        <dbReference type="Google" id="ProtNLM"/>
    </source>
</evidence>
<reference evidence="2" key="1">
    <citation type="submission" date="2017-05" db="EMBL/GenBank/DDBJ databases">
        <authorList>
            <person name="Rodrigo-Torres L."/>
            <person name="Arahal R. D."/>
            <person name="Lucena T."/>
        </authorList>
    </citation>
    <scope>NUCLEOTIDE SEQUENCE [LARGE SCALE GENOMIC DNA]</scope>
    <source>
        <strain evidence="2">CECT 8649</strain>
    </source>
</reference>
<proteinExistence type="predicted"/>
<dbReference type="AlphaFoldDB" id="A0A238JFU8"/>
<evidence type="ECO:0000313" key="1">
    <source>
        <dbReference type="EMBL" id="SMX29529.1"/>
    </source>
</evidence>
<dbReference type="EMBL" id="FXXP01000002">
    <property type="protein sequence ID" value="SMX29529.1"/>
    <property type="molecule type" value="Genomic_DNA"/>
</dbReference>